<evidence type="ECO:0000313" key="7">
    <source>
        <dbReference type="EMBL" id="MBD8080574.1"/>
    </source>
</evidence>
<evidence type="ECO:0000259" key="6">
    <source>
        <dbReference type="PROSITE" id="PS50901"/>
    </source>
</evidence>
<dbReference type="CDD" id="cd01127">
    <property type="entry name" value="TrwB_TraG_TraD_VirD4"/>
    <property type="match status" value="1"/>
</dbReference>
<dbReference type="SUPFAM" id="SSF52540">
    <property type="entry name" value="P-loop containing nucleoside triphosphate hydrolases"/>
    <property type="match status" value="3"/>
</dbReference>
<keyword evidence="2 4" id="KW-0547">Nucleotide-binding</keyword>
<keyword evidence="1" id="KW-0597">Phosphoprotein</keyword>
<dbReference type="InterPro" id="IPR000253">
    <property type="entry name" value="FHA_dom"/>
</dbReference>
<comment type="caution">
    <text evidence="7">The sequence shown here is derived from an EMBL/GenBank/DDBJ whole genome shotgun (WGS) entry which is preliminary data.</text>
</comment>
<gene>
    <name evidence="7" type="ORF">IF651_16105</name>
</gene>
<keyword evidence="3 4" id="KW-0067">ATP-binding</keyword>
<dbReference type="GO" id="GO:0005524">
    <property type="term" value="F:ATP binding"/>
    <property type="evidence" value="ECO:0007669"/>
    <property type="project" value="UniProtKB-UniRule"/>
</dbReference>
<dbReference type="Gene3D" id="3.40.50.300">
    <property type="entry name" value="P-loop containing nucleotide triphosphate hydrolases"/>
    <property type="match status" value="3"/>
</dbReference>
<name>A0A927J274_9MICO</name>
<accession>A0A927J274</accession>
<dbReference type="InterPro" id="IPR027417">
    <property type="entry name" value="P-loop_NTPase"/>
</dbReference>
<dbReference type="PROSITE" id="PS50006">
    <property type="entry name" value="FHA_DOMAIN"/>
    <property type="match status" value="1"/>
</dbReference>
<dbReference type="PANTHER" id="PTHR22683">
    <property type="entry name" value="SPORULATION PROTEIN RELATED"/>
    <property type="match status" value="1"/>
</dbReference>
<dbReference type="SMART" id="SM00240">
    <property type="entry name" value="FHA"/>
    <property type="match status" value="1"/>
</dbReference>
<dbReference type="GO" id="GO:0003677">
    <property type="term" value="F:DNA binding"/>
    <property type="evidence" value="ECO:0007669"/>
    <property type="project" value="InterPro"/>
</dbReference>
<reference evidence="7" key="2">
    <citation type="submission" date="2020-09" db="EMBL/GenBank/DDBJ databases">
        <authorList>
            <person name="Yu Y."/>
        </authorList>
    </citation>
    <scope>NUCLEOTIDE SEQUENCE</scope>
    <source>
        <strain evidence="7">KCTC 49039</strain>
    </source>
</reference>
<feature type="domain" description="FtsK" evidence="6">
    <location>
        <begin position="1025"/>
        <end position="1218"/>
    </location>
</feature>
<dbReference type="InterPro" id="IPR002543">
    <property type="entry name" value="FtsK_dom"/>
</dbReference>
<organism evidence="7 8">
    <name type="scientific">Cellulosimicrobium arenosum</name>
    <dbReference type="NCBI Taxonomy" id="2708133"/>
    <lineage>
        <taxon>Bacteria</taxon>
        <taxon>Bacillati</taxon>
        <taxon>Actinomycetota</taxon>
        <taxon>Actinomycetes</taxon>
        <taxon>Micrococcales</taxon>
        <taxon>Promicromonosporaceae</taxon>
        <taxon>Cellulosimicrobium</taxon>
    </lineage>
</organism>
<feature type="domain" description="FtsK" evidence="6">
    <location>
        <begin position="700"/>
        <end position="888"/>
    </location>
</feature>
<dbReference type="Pfam" id="PF01580">
    <property type="entry name" value="FtsK_SpoIIIE"/>
    <property type="match status" value="2"/>
</dbReference>
<protein>
    <submittedName>
        <fullName evidence="7">FHA domain-containing protein</fullName>
    </submittedName>
</protein>
<dbReference type="PROSITE" id="PS50901">
    <property type="entry name" value="FTSK"/>
    <property type="match status" value="2"/>
</dbReference>
<dbReference type="EMBL" id="JACYHB010000016">
    <property type="protein sequence ID" value="MBD8080574.1"/>
    <property type="molecule type" value="Genomic_DNA"/>
</dbReference>
<dbReference type="SMART" id="SM00382">
    <property type="entry name" value="AAA"/>
    <property type="match status" value="3"/>
</dbReference>
<dbReference type="InterPro" id="IPR050206">
    <property type="entry name" value="FtsK/SpoIIIE/SftA"/>
</dbReference>
<dbReference type="CDD" id="cd00060">
    <property type="entry name" value="FHA"/>
    <property type="match status" value="1"/>
</dbReference>
<sequence length="1501" mass="159687">MRIKLSLHRPDSTTTNVAVTADATATVRDVAEALFAGDPQRSGAQLPERLTLQVGSTSTVAGGSGQGGRVLSPTSDLVEAGLRSGSTVSIVRVSEQFDAPGQDRGAAMAVLRVLEGPDAGREFPLPVGTSYVGRDRDMDIRLSDAQVSKRHARITVGESIEITDTNSANGLVMGGRRMTRSTLTSADTVTIGTTTVSVVALNRTTSLAPTSPVVEFNRSPRVVARFGERKLKAPKPPQPPESPRFPYIAMLAPLVMGSILYAVTQNILSIVFIGLSPLLMLGAYIDNTLQAKKKFKNQVEQFRTSVAAMKITIERTHAVERAVRLTEAPSVSDTVDAVRRLGGLLWTHRPEHPAFLTLRVGVGRAPSRTQLDELSENNTMPEFWAELEKLAAECATIDGVPVVARLRTDGGLGIAGSGAVADAVGRGMLVQLAGLHSPSELVLAAITSQRSRSDWEWLEWMPHTGSPYSPIEGDHLADNPGAALSLLSRLEDLIEVRGADLGRHAELRGPLDPEDVAEKTPSPVLPTVVVLVEDDAPVDRSRLTRLVERGPDVGVHVVWVAPTVEQLPAACRTFVLVGDEGAGPSQPGAPGAATGATSGEVRMGQLTFPVTCETLDLATAHDLARILAPVVDVGAPVDDDSDLPRSVSYLALTGPSLAEDPGVMVDRWRENGSLTPRDGSPPVRRRTPTNLRALVGHSGAEPLYLDLRTQGPHALVGGTTGAGKSEFLQSWVLGMAAAHSPDRVTFLFVDYKGGAAFADCVQLPHTVGLVTDLSPHLVRRALTSLRAELRYREHLLNRKKAKDLASLERTGDPDAPPSLLIVVDEFAALVNEVPEFVDGVVDVAQRGRSLGLHLILATQRPAGVIKDNLRANTNLRVALRMADADDSTDILGIPMAAHFDPSIPGRGAVKTGPGRIVPFQTGYAGGWTTAEPERPRIDVQEMAFGTAARWELPAPEVDDTADPGPNDISRVVSTIARAAHDAAVPEPRKPWLPELAHTYDLARLPNPRTDTMLLLGVQDDPSSQAQPTVFYEPDRDGNMAIYGTGGSGKSAALRTIAVSAAITARGGPVQVYAIDAGASGLRMLEELPHVGAVISSDDEERVARVLRMIRDLVDERSARYAAIRAGDITEYRRLADAPDEARILLLVDGIGAFREAYEFKNTPGFPVWGAFSQVATDGRQVGVHVIVAGSRASSVPASLGSTIQKRLVLRLASEEDYLALGVPRDVLSLTSPPGRGILESDEVQVAVLGGDPNVAIQSREVGKLHSAMSRLGIRPAPPVERLPDSFRLSDLPVRAGERAAFGLDDLDIAPVGLPPRGTMMLSGPPGGGRTTALVTIAQAIRRVGSSRVVHLAPRRTSISSLDVWDTSVSSPEDVVTLLESLTGALESGHLRPGGLTLLIESVTEFTGTPAEQPLAAFVRTAVRAEQLVVGEAESSTWGQAWALAQPFKAGRTGLLLTPGDVDGDTLLSTSLGRIRRVDFPPGRGFLILAGRARKMHVALPD</sequence>
<dbReference type="InterPro" id="IPR032030">
    <property type="entry name" value="YscD_cytoplasmic_dom"/>
</dbReference>
<dbReference type="SUPFAM" id="SSF49879">
    <property type="entry name" value="SMAD/FHA domain"/>
    <property type="match status" value="1"/>
</dbReference>
<evidence type="ECO:0000256" key="4">
    <source>
        <dbReference type="PROSITE-ProRule" id="PRU00289"/>
    </source>
</evidence>
<evidence type="ECO:0000256" key="2">
    <source>
        <dbReference type="ARBA" id="ARBA00022741"/>
    </source>
</evidence>
<feature type="binding site" evidence="4">
    <location>
        <begin position="1043"/>
        <end position="1050"/>
    </location>
    <ligand>
        <name>ATP</name>
        <dbReference type="ChEBI" id="CHEBI:30616"/>
    </ligand>
</feature>
<keyword evidence="8" id="KW-1185">Reference proteome</keyword>
<proteinExistence type="predicted"/>
<feature type="domain" description="FHA" evidence="5">
    <location>
        <begin position="130"/>
        <end position="178"/>
    </location>
</feature>
<evidence type="ECO:0000259" key="5">
    <source>
        <dbReference type="PROSITE" id="PS50006"/>
    </source>
</evidence>
<dbReference type="InterPro" id="IPR008984">
    <property type="entry name" value="SMAD_FHA_dom_sf"/>
</dbReference>
<dbReference type="InterPro" id="IPR003593">
    <property type="entry name" value="AAA+_ATPase"/>
</dbReference>
<dbReference type="PANTHER" id="PTHR22683:SF1">
    <property type="entry name" value="TYPE VII SECRETION SYSTEM PROTEIN ESSC"/>
    <property type="match status" value="1"/>
</dbReference>
<evidence type="ECO:0000256" key="3">
    <source>
        <dbReference type="ARBA" id="ARBA00022840"/>
    </source>
</evidence>
<feature type="binding site" evidence="4">
    <location>
        <begin position="718"/>
        <end position="725"/>
    </location>
    <ligand>
        <name>ATP</name>
        <dbReference type="ChEBI" id="CHEBI:30616"/>
    </ligand>
</feature>
<evidence type="ECO:0000256" key="1">
    <source>
        <dbReference type="ARBA" id="ARBA00022553"/>
    </source>
</evidence>
<evidence type="ECO:0000313" key="8">
    <source>
        <dbReference type="Proteomes" id="UP000610846"/>
    </source>
</evidence>
<dbReference type="Pfam" id="PF16697">
    <property type="entry name" value="Yop-YscD_cpl"/>
    <property type="match status" value="1"/>
</dbReference>
<dbReference type="RefSeq" id="WP_191830141.1">
    <property type="nucleotide sequence ID" value="NZ_JACYHB010000016.1"/>
</dbReference>
<reference evidence="7" key="1">
    <citation type="journal article" date="2018" name="Curr. Microbiol.">
        <title>Cellulosimicrobium arenosum sp. nov., Isolated from Marine Sediment Sand.</title>
        <authorList>
            <person name="Oh M."/>
            <person name="Kim J.H."/>
            <person name="Yoon J.H."/>
            <person name="Schumann P."/>
            <person name="Kim W."/>
        </authorList>
    </citation>
    <scope>NUCLEOTIDE SEQUENCE</scope>
    <source>
        <strain evidence="7">KCTC 49039</strain>
    </source>
</reference>
<dbReference type="Proteomes" id="UP000610846">
    <property type="component" value="Unassembled WGS sequence"/>
</dbReference>
<dbReference type="Gene3D" id="2.60.200.20">
    <property type="match status" value="1"/>
</dbReference>